<keyword evidence="4" id="KW-1185">Reference proteome</keyword>
<dbReference type="GO" id="GO:0004175">
    <property type="term" value="F:endopeptidase activity"/>
    <property type="evidence" value="ECO:0007669"/>
    <property type="project" value="UniProtKB-ARBA"/>
</dbReference>
<dbReference type="OrthoDB" id="158986at2"/>
<gene>
    <name evidence="3" type="ORF">L21SP5_01356</name>
</gene>
<dbReference type="AlphaFoldDB" id="A0A0S2HY66"/>
<keyword evidence="1" id="KW-1133">Transmembrane helix</keyword>
<feature type="transmembrane region" description="Helical" evidence="1">
    <location>
        <begin position="124"/>
        <end position="142"/>
    </location>
</feature>
<keyword evidence="3" id="KW-0645">Protease</keyword>
<dbReference type="InterPro" id="IPR052710">
    <property type="entry name" value="CAAX_protease"/>
</dbReference>
<keyword evidence="3" id="KW-0378">Hydrolase</keyword>
<evidence type="ECO:0000259" key="2">
    <source>
        <dbReference type="Pfam" id="PF02517"/>
    </source>
</evidence>
<feature type="transmembrane region" description="Helical" evidence="1">
    <location>
        <begin position="176"/>
        <end position="192"/>
    </location>
</feature>
<dbReference type="KEGG" id="blq:L21SP5_01356"/>
<dbReference type="InterPro" id="IPR003675">
    <property type="entry name" value="Rce1/LyrA-like_dom"/>
</dbReference>
<dbReference type="PANTHER" id="PTHR36435:SF1">
    <property type="entry name" value="CAAX AMINO TERMINAL PROTEASE FAMILY PROTEIN"/>
    <property type="match status" value="1"/>
</dbReference>
<keyword evidence="1" id="KW-0472">Membrane</keyword>
<dbReference type="GO" id="GO:0080120">
    <property type="term" value="P:CAAX-box protein maturation"/>
    <property type="evidence" value="ECO:0007669"/>
    <property type="project" value="UniProtKB-ARBA"/>
</dbReference>
<dbReference type="GO" id="GO:0006508">
    <property type="term" value="P:proteolysis"/>
    <property type="evidence" value="ECO:0007669"/>
    <property type="project" value="UniProtKB-KW"/>
</dbReference>
<dbReference type="RefSeq" id="WP_057952512.1">
    <property type="nucleotide sequence ID" value="NZ_CP013118.1"/>
</dbReference>
<dbReference type="PATRIC" id="fig|1307839.3.peg.1448"/>
<dbReference type="EMBL" id="CP013118">
    <property type="protein sequence ID" value="ALO15006.1"/>
    <property type="molecule type" value="Genomic_DNA"/>
</dbReference>
<evidence type="ECO:0000256" key="1">
    <source>
        <dbReference type="SAM" id="Phobius"/>
    </source>
</evidence>
<name>A0A0S2HY66_9BACT</name>
<keyword evidence="1" id="KW-0812">Transmembrane</keyword>
<reference evidence="3 4" key="1">
    <citation type="submission" date="2015-11" db="EMBL/GenBank/DDBJ databases">
        <title>Description and complete genome sequence of a novel strain predominating in hypersaline microbial mats and representing a new family of the Bacteriodetes phylum.</title>
        <authorList>
            <person name="Spring S."/>
            <person name="Bunk B."/>
            <person name="Sproer C."/>
            <person name="Klenk H.-P."/>
        </authorList>
    </citation>
    <scope>NUCLEOTIDE SEQUENCE [LARGE SCALE GENOMIC DNA]</scope>
    <source>
        <strain evidence="3 4">L21-Spi-D4</strain>
    </source>
</reference>
<evidence type="ECO:0000313" key="3">
    <source>
        <dbReference type="EMBL" id="ALO15006.1"/>
    </source>
</evidence>
<dbReference type="Pfam" id="PF02517">
    <property type="entry name" value="Rce1-like"/>
    <property type="match status" value="1"/>
</dbReference>
<proteinExistence type="predicted"/>
<dbReference type="STRING" id="1307839.L21SP5_01356"/>
<feature type="transmembrane region" description="Helical" evidence="1">
    <location>
        <begin position="83"/>
        <end position="104"/>
    </location>
</feature>
<sequence>MEKAKSYYPSVAQSWGIVGIAIVSMLLFIPLNSALTGVFGKEISFFVYYLFSMGVPFVLAHFLRKKETGVTEYNFGSGSTKVIVFMIITTIAIQTGIIVPIVSLVPMPEFMQEIFREFAQQDGLFSFISIVIAAPVIEELIFRGIILDGLLKRYSPVKSIILSSVLFGIVHLNPWQFIGALIVGVFSGWVYYKTRKLTFSILVHAANNLFAFAPVYFMSPETMMSESLTDLYGSSLNVFFITGGAIIISILGLLMLKKEFSN</sequence>
<accession>A0A0S2HY66</accession>
<organism evidence="3 4">
    <name type="scientific">Salinivirga cyanobacteriivorans</name>
    <dbReference type="NCBI Taxonomy" id="1307839"/>
    <lineage>
        <taxon>Bacteria</taxon>
        <taxon>Pseudomonadati</taxon>
        <taxon>Bacteroidota</taxon>
        <taxon>Bacteroidia</taxon>
        <taxon>Bacteroidales</taxon>
        <taxon>Salinivirgaceae</taxon>
        <taxon>Salinivirga</taxon>
    </lineage>
</organism>
<protein>
    <submittedName>
        <fullName evidence="3">CAAX prenyl protease-related protein</fullName>
    </submittedName>
</protein>
<feature type="domain" description="CAAX prenyl protease 2/Lysostaphin resistance protein A-like" evidence="2">
    <location>
        <begin position="124"/>
        <end position="210"/>
    </location>
</feature>
<feature type="transmembrane region" description="Helical" evidence="1">
    <location>
        <begin position="199"/>
        <end position="218"/>
    </location>
</feature>
<dbReference type="PANTHER" id="PTHR36435">
    <property type="entry name" value="SLR1288 PROTEIN"/>
    <property type="match status" value="1"/>
</dbReference>
<dbReference type="Proteomes" id="UP000064893">
    <property type="component" value="Chromosome"/>
</dbReference>
<evidence type="ECO:0000313" key="4">
    <source>
        <dbReference type="Proteomes" id="UP000064893"/>
    </source>
</evidence>
<feature type="transmembrane region" description="Helical" evidence="1">
    <location>
        <begin position="238"/>
        <end position="256"/>
    </location>
</feature>
<feature type="transmembrane region" description="Helical" evidence="1">
    <location>
        <begin position="12"/>
        <end position="31"/>
    </location>
</feature>
<feature type="transmembrane region" description="Helical" evidence="1">
    <location>
        <begin position="43"/>
        <end position="63"/>
    </location>
</feature>